<evidence type="ECO:0000256" key="1">
    <source>
        <dbReference type="SAM" id="MobiDB-lite"/>
    </source>
</evidence>
<dbReference type="EMBL" id="BGZK01001221">
    <property type="protein sequence ID" value="GBP74766.1"/>
    <property type="molecule type" value="Genomic_DNA"/>
</dbReference>
<dbReference type="AlphaFoldDB" id="A0A4C1YF55"/>
<evidence type="ECO:0000313" key="2">
    <source>
        <dbReference type="EMBL" id="GBP74766.1"/>
    </source>
</evidence>
<gene>
    <name evidence="2" type="ORF">EVAR_45095_1</name>
</gene>
<dbReference type="Proteomes" id="UP000299102">
    <property type="component" value="Unassembled WGS sequence"/>
</dbReference>
<keyword evidence="3" id="KW-1185">Reference proteome</keyword>
<comment type="caution">
    <text evidence="2">The sequence shown here is derived from an EMBL/GenBank/DDBJ whole genome shotgun (WGS) entry which is preliminary data.</text>
</comment>
<name>A0A4C1YF55_EUMVA</name>
<reference evidence="2 3" key="1">
    <citation type="journal article" date="2019" name="Commun. Biol.">
        <title>The bagworm genome reveals a unique fibroin gene that provides high tensile strength.</title>
        <authorList>
            <person name="Kono N."/>
            <person name="Nakamura H."/>
            <person name="Ohtoshi R."/>
            <person name="Tomita M."/>
            <person name="Numata K."/>
            <person name="Arakawa K."/>
        </authorList>
    </citation>
    <scope>NUCLEOTIDE SEQUENCE [LARGE SCALE GENOMIC DNA]</scope>
</reference>
<proteinExistence type="predicted"/>
<organism evidence="2 3">
    <name type="scientific">Eumeta variegata</name>
    <name type="common">Bagworm moth</name>
    <name type="synonym">Eumeta japonica</name>
    <dbReference type="NCBI Taxonomy" id="151549"/>
    <lineage>
        <taxon>Eukaryota</taxon>
        <taxon>Metazoa</taxon>
        <taxon>Ecdysozoa</taxon>
        <taxon>Arthropoda</taxon>
        <taxon>Hexapoda</taxon>
        <taxon>Insecta</taxon>
        <taxon>Pterygota</taxon>
        <taxon>Neoptera</taxon>
        <taxon>Endopterygota</taxon>
        <taxon>Lepidoptera</taxon>
        <taxon>Glossata</taxon>
        <taxon>Ditrysia</taxon>
        <taxon>Tineoidea</taxon>
        <taxon>Psychidae</taxon>
        <taxon>Oiketicinae</taxon>
        <taxon>Eumeta</taxon>
    </lineage>
</organism>
<evidence type="ECO:0000313" key="3">
    <source>
        <dbReference type="Proteomes" id="UP000299102"/>
    </source>
</evidence>
<sequence>MVCDRFVITPHVTHPSNNLFISDKRAPTYRTSIVARCVLGAADERRGQRGGNGRARQVAQRSKPIPSGSKAKAKATLVTTELTQCDLRYTNLFENDEASTVHCCFIREIVSA</sequence>
<feature type="region of interest" description="Disordered" evidence="1">
    <location>
        <begin position="45"/>
        <end position="72"/>
    </location>
</feature>
<protein>
    <submittedName>
        <fullName evidence="2">Uncharacterized protein</fullName>
    </submittedName>
</protein>
<accession>A0A4C1YF55</accession>